<feature type="region of interest" description="Disordered" evidence="1">
    <location>
        <begin position="94"/>
        <end position="113"/>
    </location>
</feature>
<evidence type="ECO:0000313" key="2">
    <source>
        <dbReference type="EMBL" id="KAG0150441.1"/>
    </source>
</evidence>
<evidence type="ECO:0000313" key="3">
    <source>
        <dbReference type="Proteomes" id="UP000886653"/>
    </source>
</evidence>
<dbReference type="Proteomes" id="UP000886653">
    <property type="component" value="Unassembled WGS sequence"/>
</dbReference>
<protein>
    <submittedName>
        <fullName evidence="2">Uncharacterized protein</fullName>
    </submittedName>
</protein>
<dbReference type="AlphaFoldDB" id="A0A9P6TFA8"/>
<feature type="region of interest" description="Disordered" evidence="1">
    <location>
        <begin position="48"/>
        <end position="76"/>
    </location>
</feature>
<organism evidence="2 3">
    <name type="scientific">Cronartium quercuum f. sp. fusiforme G11</name>
    <dbReference type="NCBI Taxonomy" id="708437"/>
    <lineage>
        <taxon>Eukaryota</taxon>
        <taxon>Fungi</taxon>
        <taxon>Dikarya</taxon>
        <taxon>Basidiomycota</taxon>
        <taxon>Pucciniomycotina</taxon>
        <taxon>Pucciniomycetes</taxon>
        <taxon>Pucciniales</taxon>
        <taxon>Coleosporiaceae</taxon>
        <taxon>Cronartium</taxon>
    </lineage>
</organism>
<dbReference type="OrthoDB" id="2506891at2759"/>
<proteinExistence type="predicted"/>
<name>A0A9P6TFA8_9BASI</name>
<comment type="caution">
    <text evidence="2">The sequence shown here is derived from an EMBL/GenBank/DDBJ whole genome shotgun (WGS) entry which is preliminary data.</text>
</comment>
<gene>
    <name evidence="2" type="ORF">CROQUDRAFT_87940</name>
</gene>
<evidence type="ECO:0000256" key="1">
    <source>
        <dbReference type="SAM" id="MobiDB-lite"/>
    </source>
</evidence>
<accession>A0A9P6TFA8</accession>
<reference evidence="2" key="1">
    <citation type="submission" date="2013-11" db="EMBL/GenBank/DDBJ databases">
        <title>Genome sequence of the fusiform rust pathogen reveals effectors for host alternation and coevolution with pine.</title>
        <authorList>
            <consortium name="DOE Joint Genome Institute"/>
            <person name="Smith K."/>
            <person name="Pendleton A."/>
            <person name="Kubisiak T."/>
            <person name="Anderson C."/>
            <person name="Salamov A."/>
            <person name="Aerts A."/>
            <person name="Riley R."/>
            <person name="Clum A."/>
            <person name="Lindquist E."/>
            <person name="Ence D."/>
            <person name="Campbell M."/>
            <person name="Kronenberg Z."/>
            <person name="Feau N."/>
            <person name="Dhillon B."/>
            <person name="Hamelin R."/>
            <person name="Burleigh J."/>
            <person name="Smith J."/>
            <person name="Yandell M."/>
            <person name="Nelson C."/>
            <person name="Grigoriev I."/>
            <person name="Davis J."/>
        </authorList>
    </citation>
    <scope>NUCLEOTIDE SEQUENCE</scope>
    <source>
        <strain evidence="2">G11</strain>
    </source>
</reference>
<keyword evidence="3" id="KW-1185">Reference proteome</keyword>
<dbReference type="EMBL" id="MU167219">
    <property type="protein sequence ID" value="KAG0150441.1"/>
    <property type="molecule type" value="Genomic_DNA"/>
</dbReference>
<sequence>MSLIHKIEIRVPKRNQQDTLNLIKQQELISNTQHLINECKNQSTTKISLNSTHEEEIRSPGNAKGKGIESGKVGSSVLINDDDDQKSYELGEGALENCIPPPYKTPRRVQQHDDNNTRKSIITKIKIKPWNKFTPIISKNQTKNDQYDLLNLNLFKSINRKGFWLIPVYFKTKNQNEFYEFLKENSISLPYWIDNQHLKKIKNHHNNQQNKAIIWNPNRLKVFWNLLCLICEKQKLGNVFALAIIATQSISTNNMGDHVRIWCDIENALIIRRFISDISLNAANIAFNNNQISNDDHKKWLKDCTFMWFDEIGDARGYS</sequence>